<dbReference type="Proteomes" id="UP001501746">
    <property type="component" value="Unassembled WGS sequence"/>
</dbReference>
<keyword evidence="1" id="KW-0175">Coiled coil</keyword>
<dbReference type="Pfam" id="PF10066">
    <property type="entry name" value="DUF2304"/>
    <property type="match status" value="1"/>
</dbReference>
<feature type="transmembrane region" description="Helical" evidence="3">
    <location>
        <begin position="66"/>
        <end position="84"/>
    </location>
</feature>
<dbReference type="EMBL" id="BAAANK010000008">
    <property type="protein sequence ID" value="GAA1840675.1"/>
    <property type="molecule type" value="Genomic_DNA"/>
</dbReference>
<keyword evidence="3" id="KW-1133">Transmembrane helix</keyword>
<feature type="coiled-coil region" evidence="1">
    <location>
        <begin position="86"/>
        <end position="120"/>
    </location>
</feature>
<dbReference type="InterPro" id="IPR019277">
    <property type="entry name" value="DUF2304"/>
</dbReference>
<dbReference type="RefSeq" id="WP_157426543.1">
    <property type="nucleotide sequence ID" value="NZ_BAAANK010000008.1"/>
</dbReference>
<gene>
    <name evidence="4" type="ORF">GCM10009750_28430</name>
</gene>
<keyword evidence="5" id="KW-1185">Reference proteome</keyword>
<evidence type="ECO:0000313" key="4">
    <source>
        <dbReference type="EMBL" id="GAA1840675.1"/>
    </source>
</evidence>
<feature type="transmembrane region" description="Helical" evidence="3">
    <location>
        <begin position="6"/>
        <end position="23"/>
    </location>
</feature>
<organism evidence="4 5">
    <name type="scientific">Agromyces salentinus</name>
    <dbReference type="NCBI Taxonomy" id="269421"/>
    <lineage>
        <taxon>Bacteria</taxon>
        <taxon>Bacillati</taxon>
        <taxon>Actinomycetota</taxon>
        <taxon>Actinomycetes</taxon>
        <taxon>Micrococcales</taxon>
        <taxon>Microbacteriaceae</taxon>
        <taxon>Agromyces</taxon>
    </lineage>
</organism>
<sequence>MIVFLGIALALVLVSIVVYMLLTRKLREKYAFFWIVIGLVVLVLGIFPQLLEGLTLALGVQVPSNLLFSLAIVLLLGVSLHLSWEISQAEDEIRRVAEEAALLNTEVERLSARLDQLERGVVTAEPPSRPNATPVVDRVPDEPTLEDDSR</sequence>
<keyword evidence="3" id="KW-0812">Transmembrane</keyword>
<evidence type="ECO:0000256" key="3">
    <source>
        <dbReference type="SAM" id="Phobius"/>
    </source>
</evidence>
<evidence type="ECO:0000256" key="2">
    <source>
        <dbReference type="SAM" id="MobiDB-lite"/>
    </source>
</evidence>
<feature type="transmembrane region" description="Helical" evidence="3">
    <location>
        <begin position="30"/>
        <end position="51"/>
    </location>
</feature>
<evidence type="ECO:0000313" key="5">
    <source>
        <dbReference type="Proteomes" id="UP001501746"/>
    </source>
</evidence>
<name>A0ABP4Z4W7_9MICO</name>
<keyword evidence="3" id="KW-0472">Membrane</keyword>
<comment type="caution">
    <text evidence="4">The sequence shown here is derived from an EMBL/GenBank/DDBJ whole genome shotgun (WGS) entry which is preliminary data.</text>
</comment>
<feature type="region of interest" description="Disordered" evidence="2">
    <location>
        <begin position="123"/>
        <end position="150"/>
    </location>
</feature>
<accession>A0ABP4Z4W7</accession>
<reference evidence="5" key="1">
    <citation type="journal article" date="2019" name="Int. J. Syst. Evol. Microbiol.">
        <title>The Global Catalogue of Microorganisms (GCM) 10K type strain sequencing project: providing services to taxonomists for standard genome sequencing and annotation.</title>
        <authorList>
            <consortium name="The Broad Institute Genomics Platform"/>
            <consortium name="The Broad Institute Genome Sequencing Center for Infectious Disease"/>
            <person name="Wu L."/>
            <person name="Ma J."/>
        </authorList>
    </citation>
    <scope>NUCLEOTIDE SEQUENCE [LARGE SCALE GENOMIC DNA]</scope>
    <source>
        <strain evidence="5">JCM 14323</strain>
    </source>
</reference>
<proteinExistence type="predicted"/>
<evidence type="ECO:0008006" key="6">
    <source>
        <dbReference type="Google" id="ProtNLM"/>
    </source>
</evidence>
<protein>
    <recommendedName>
        <fullName evidence="6">DUF2304 domain-containing protein</fullName>
    </recommendedName>
</protein>
<evidence type="ECO:0000256" key="1">
    <source>
        <dbReference type="SAM" id="Coils"/>
    </source>
</evidence>